<feature type="region of interest" description="Disordered" evidence="1">
    <location>
        <begin position="346"/>
        <end position="380"/>
    </location>
</feature>
<feature type="domain" description="Putative T7SS secretion signal" evidence="3">
    <location>
        <begin position="4"/>
        <end position="188"/>
    </location>
</feature>
<evidence type="ECO:0000259" key="3">
    <source>
        <dbReference type="Pfam" id="PF21725"/>
    </source>
</evidence>
<feature type="compositionally biased region" description="Basic and acidic residues" evidence="1">
    <location>
        <begin position="417"/>
        <end position="433"/>
    </location>
</feature>
<dbReference type="AlphaFoldDB" id="A0A2N3Y746"/>
<name>A0A2N3Y746_SACSN</name>
<organism evidence="4 5">
    <name type="scientific">Saccharopolyspora spinosa</name>
    <dbReference type="NCBI Taxonomy" id="60894"/>
    <lineage>
        <taxon>Bacteria</taxon>
        <taxon>Bacillati</taxon>
        <taxon>Actinomycetota</taxon>
        <taxon>Actinomycetes</taxon>
        <taxon>Pseudonocardiales</taxon>
        <taxon>Pseudonocardiaceae</taxon>
        <taxon>Saccharopolyspora</taxon>
    </lineage>
</organism>
<accession>A0A2N3Y746</accession>
<evidence type="ECO:0000259" key="2">
    <source>
        <dbReference type="Pfam" id="PF14410"/>
    </source>
</evidence>
<evidence type="ECO:0000313" key="5">
    <source>
        <dbReference type="Proteomes" id="UP000233786"/>
    </source>
</evidence>
<dbReference type="Proteomes" id="UP000233786">
    <property type="component" value="Unassembled WGS sequence"/>
</dbReference>
<evidence type="ECO:0000256" key="1">
    <source>
        <dbReference type="SAM" id="MobiDB-lite"/>
    </source>
</evidence>
<dbReference type="Pfam" id="PF21725">
    <property type="entry name" value="T7SS_signal"/>
    <property type="match status" value="1"/>
</dbReference>
<dbReference type="STRING" id="994479.GCA_000194155_04846"/>
<keyword evidence="5" id="KW-1185">Reference proteome</keyword>
<comment type="caution">
    <text evidence="4">The sequence shown here is derived from an EMBL/GenBank/DDBJ whole genome shotgun (WGS) entry which is preliminary data.</text>
</comment>
<protein>
    <submittedName>
        <fullName evidence="4">HNH/ENDO VII superfamily nuclease</fullName>
    </submittedName>
</protein>
<feature type="domain" description="Toxin YqcG C-terminal" evidence="2">
    <location>
        <begin position="359"/>
        <end position="430"/>
    </location>
</feature>
<proteinExistence type="predicted"/>
<dbReference type="Pfam" id="PF14410">
    <property type="entry name" value="GH-E"/>
    <property type="match status" value="1"/>
</dbReference>
<feature type="compositionally biased region" description="Basic and acidic residues" evidence="1">
    <location>
        <begin position="295"/>
        <end position="312"/>
    </location>
</feature>
<sequence length="433" mass="47101">MTAAELGQTQDPKALVPGDPEAIVDKARHLGLRSEDAIGAGEALKRIDTGAWTGEASARFHEAHQTDVPRWQNAGDSLDIGRQALEDFADCLFWAQGQAGEAIHLWNEGQAATQQAHAAHEQAVAQAQTQSNASQGDPAVVAPPVFSDPGEAKRQAARDLLQRARQQLGEVGDRTAQALRAEAVLAPQDSQKQADANFYGGIWSSVEGLGDSLASVFTDPSGTVAAMAHNLTHPVQTFKDAVAWDDWANGRGDRALGKITGEVMLSAATFGVGKVAKTLLKRSDHDGDGPEGDTTPDKAQEPPPRRVYEPIRNRVKLREGTKREIIDDAPRTPDGDFICESSGKIIPAERGSDGNQIKIDPDTGKPDPNGMTIPEKGTYDFGHREGHEWWRYKQEAEAGGYTREKVIEDQNDPSRYQVEERSANRSHRYEQPR</sequence>
<dbReference type="InterPro" id="IPR049082">
    <property type="entry name" value="T7SS_signal"/>
</dbReference>
<feature type="region of interest" description="Disordered" evidence="1">
    <location>
        <begin position="282"/>
        <end position="312"/>
    </location>
</feature>
<reference evidence="4" key="1">
    <citation type="submission" date="2017-12" db="EMBL/GenBank/DDBJ databases">
        <title>Sequencing the genomes of 1000 Actinobacteria strains.</title>
        <authorList>
            <person name="Klenk H.-P."/>
        </authorList>
    </citation>
    <scope>NUCLEOTIDE SEQUENCE [LARGE SCALE GENOMIC DNA]</scope>
    <source>
        <strain evidence="4">DSM 44228</strain>
    </source>
</reference>
<feature type="region of interest" description="Disordered" evidence="1">
    <location>
        <begin position="402"/>
        <end position="433"/>
    </location>
</feature>
<dbReference type="InterPro" id="IPR026835">
    <property type="entry name" value="YqcG_C"/>
</dbReference>
<dbReference type="RefSeq" id="WP_010310147.1">
    <property type="nucleotide sequence ID" value="NZ_CP061007.1"/>
</dbReference>
<dbReference type="OrthoDB" id="5194739at2"/>
<gene>
    <name evidence="4" type="ORF">A8926_6823</name>
</gene>
<dbReference type="EMBL" id="PJNB01000001">
    <property type="protein sequence ID" value="PKW18701.1"/>
    <property type="molecule type" value="Genomic_DNA"/>
</dbReference>
<evidence type="ECO:0000313" key="4">
    <source>
        <dbReference type="EMBL" id="PKW18701.1"/>
    </source>
</evidence>